<feature type="transmembrane region" description="Helical" evidence="1">
    <location>
        <begin position="21"/>
        <end position="41"/>
    </location>
</feature>
<evidence type="ECO:0000313" key="2">
    <source>
        <dbReference type="EMBL" id="CAG8981676.1"/>
    </source>
</evidence>
<keyword evidence="1" id="KW-0812">Transmembrane</keyword>
<evidence type="ECO:0000313" key="3">
    <source>
        <dbReference type="Proteomes" id="UP000701801"/>
    </source>
</evidence>
<dbReference type="EMBL" id="CAJVRM010000507">
    <property type="protein sequence ID" value="CAG8981676.1"/>
    <property type="molecule type" value="Genomic_DNA"/>
</dbReference>
<gene>
    <name evidence="2" type="ORF">HYALB_00006548</name>
</gene>
<sequence length="83" mass="9274">MGVCQRRTVFPFTVAFERNREVFGLWMFPALLIGVTLASGIDANEGSGDEDDNLSDSHIYYGRMPSRVNSVIESSRELDSVML</sequence>
<dbReference type="AlphaFoldDB" id="A0A9N9QBV2"/>
<accession>A0A9N9QBV2</accession>
<reference evidence="2" key="1">
    <citation type="submission" date="2021-07" db="EMBL/GenBank/DDBJ databases">
        <authorList>
            <person name="Durling M."/>
        </authorList>
    </citation>
    <scope>NUCLEOTIDE SEQUENCE</scope>
</reference>
<name>A0A9N9QBV2_9HELO</name>
<dbReference type="Proteomes" id="UP000701801">
    <property type="component" value="Unassembled WGS sequence"/>
</dbReference>
<proteinExistence type="predicted"/>
<keyword evidence="3" id="KW-1185">Reference proteome</keyword>
<organism evidence="2 3">
    <name type="scientific">Hymenoscyphus albidus</name>
    <dbReference type="NCBI Taxonomy" id="595503"/>
    <lineage>
        <taxon>Eukaryota</taxon>
        <taxon>Fungi</taxon>
        <taxon>Dikarya</taxon>
        <taxon>Ascomycota</taxon>
        <taxon>Pezizomycotina</taxon>
        <taxon>Leotiomycetes</taxon>
        <taxon>Helotiales</taxon>
        <taxon>Helotiaceae</taxon>
        <taxon>Hymenoscyphus</taxon>
    </lineage>
</organism>
<comment type="caution">
    <text evidence="2">The sequence shown here is derived from an EMBL/GenBank/DDBJ whole genome shotgun (WGS) entry which is preliminary data.</text>
</comment>
<keyword evidence="1" id="KW-0472">Membrane</keyword>
<protein>
    <submittedName>
        <fullName evidence="2">Uncharacterized protein</fullName>
    </submittedName>
</protein>
<evidence type="ECO:0000256" key="1">
    <source>
        <dbReference type="SAM" id="Phobius"/>
    </source>
</evidence>
<keyword evidence="1" id="KW-1133">Transmembrane helix</keyword>